<keyword evidence="1 6" id="KW-0028">Amino-acid biosynthesis</keyword>
<dbReference type="InterPro" id="IPR023943">
    <property type="entry name" value="Enolase-ppase_E1"/>
</dbReference>
<dbReference type="OMA" id="LQGMVWE"/>
<dbReference type="UniPathway" id="UPA00904">
    <property type="reaction ID" value="UER00876"/>
</dbReference>
<keyword evidence="2 6" id="KW-0479">Metal-binding</keyword>
<feature type="binding site" evidence="6">
    <location>
        <position position="30"/>
    </location>
    <ligand>
        <name>Mg(2+)</name>
        <dbReference type="ChEBI" id="CHEBI:18420"/>
    </ligand>
</feature>
<evidence type="ECO:0000256" key="4">
    <source>
        <dbReference type="ARBA" id="ARBA00022842"/>
    </source>
</evidence>
<keyword evidence="3 6" id="KW-0378">Hydrolase</keyword>
<dbReference type="GO" id="GO:0005634">
    <property type="term" value="C:nucleus"/>
    <property type="evidence" value="ECO:0007669"/>
    <property type="project" value="UniProtKB-SubCell"/>
</dbReference>
<dbReference type="Pfam" id="PF00702">
    <property type="entry name" value="Hydrolase"/>
    <property type="match status" value="1"/>
</dbReference>
<proteinExistence type="inferred from homology"/>
<dbReference type="SFLD" id="SFLDG01133">
    <property type="entry name" value="C1.5.4:_Enolase-phosphatase_Li"/>
    <property type="match status" value="1"/>
</dbReference>
<dbReference type="GO" id="GO:0000287">
    <property type="term" value="F:magnesium ion binding"/>
    <property type="evidence" value="ECO:0007669"/>
    <property type="project" value="UniProtKB-UniRule"/>
</dbReference>
<keyword evidence="7" id="KW-1185">Reference proteome</keyword>
<keyword evidence="5 6" id="KW-0486">Methionine biosynthesis</keyword>
<keyword evidence="4 6" id="KW-0460">Magnesium</keyword>
<dbReference type="GO" id="GO:0005737">
    <property type="term" value="C:cytoplasm"/>
    <property type="evidence" value="ECO:0007669"/>
    <property type="project" value="UniProtKB-SubCell"/>
</dbReference>
<dbReference type="NCBIfam" id="TIGR01691">
    <property type="entry name" value="enolase-ppase"/>
    <property type="match status" value="1"/>
</dbReference>
<keyword evidence="6" id="KW-0963">Cytoplasm</keyword>
<evidence type="ECO:0000256" key="1">
    <source>
        <dbReference type="ARBA" id="ARBA00022605"/>
    </source>
</evidence>
<dbReference type="GeneID" id="110987133"/>
<dbReference type="Gene3D" id="3.40.50.1000">
    <property type="entry name" value="HAD superfamily/HAD-like"/>
    <property type="match status" value="1"/>
</dbReference>
<gene>
    <name evidence="8 9 10 11 12 13 14 15" type="primary">LOC110987133</name>
</gene>
<evidence type="ECO:0000313" key="11">
    <source>
        <dbReference type="RefSeq" id="XP_022105311.1"/>
    </source>
</evidence>
<evidence type="ECO:0000313" key="12">
    <source>
        <dbReference type="RefSeq" id="XP_022105318.1"/>
    </source>
</evidence>
<comment type="pathway">
    <text evidence="6">Amino-acid biosynthesis; L-methionine biosynthesis via salvage pathway; L-methionine from S-methyl-5-thio-alpha-D-ribose 1-phosphate: step 4/6.</text>
</comment>
<evidence type="ECO:0000313" key="7">
    <source>
        <dbReference type="Proteomes" id="UP000694845"/>
    </source>
</evidence>
<dbReference type="HAMAP" id="MF_01681">
    <property type="entry name" value="Salvage_MtnC"/>
    <property type="match status" value="1"/>
</dbReference>
<evidence type="ECO:0000313" key="9">
    <source>
        <dbReference type="RefSeq" id="XP_022105294.1"/>
    </source>
</evidence>
<dbReference type="RefSeq" id="XP_022105311.1">
    <property type="nucleotide sequence ID" value="XM_022249619.1"/>
</dbReference>
<dbReference type="CTD" id="58478"/>
<dbReference type="FunFam" id="3.40.50.1000:FF:000079">
    <property type="entry name" value="Enolase-phosphatase E1"/>
    <property type="match status" value="1"/>
</dbReference>
<dbReference type="EC" id="3.1.3.77" evidence="6"/>
<comment type="function">
    <text evidence="6">Bifunctional enzyme that catalyzes the enolization of 2,3-diketo-5-methylthiopentyl-1-phosphate (DK-MTP-1-P) into the intermediate 2-hydroxy-3-keto-5-methylthiopentenyl-1-phosphate (HK-MTPenyl-1-P), which is then dephosphorylated to form the acireductone 1,2-dihydroxy-3-keto-5-methylthiopentene (DHK-MTPene).</text>
</comment>
<dbReference type="PANTHER" id="PTHR20371">
    <property type="entry name" value="ENOLASE-PHOSPHATASE E1"/>
    <property type="match status" value="1"/>
</dbReference>
<dbReference type="RefSeq" id="XP_022105285.1">
    <property type="nucleotide sequence ID" value="XM_022249593.1"/>
</dbReference>
<feature type="binding site" evidence="6">
    <location>
        <position position="201"/>
    </location>
    <ligand>
        <name>substrate</name>
    </ligand>
</feature>
<dbReference type="RefSeq" id="XP_022105327.1">
    <property type="nucleotide sequence ID" value="XM_022249635.1"/>
</dbReference>
<keyword evidence="6" id="KW-0539">Nucleus</keyword>
<dbReference type="NCBIfam" id="TIGR01549">
    <property type="entry name" value="HAD-SF-IA-v1"/>
    <property type="match status" value="1"/>
</dbReference>
<dbReference type="RefSeq" id="XP_022105301.1">
    <property type="nucleotide sequence ID" value="XM_022249609.1"/>
</dbReference>
<comment type="subcellular location">
    <subcellularLocation>
        <location evidence="6">Cytoplasm</location>
    </subcellularLocation>
    <subcellularLocation>
        <location evidence="6">Nucleus</location>
    </subcellularLocation>
</comment>
<comment type="subunit">
    <text evidence="6">Monomer.</text>
</comment>
<evidence type="ECO:0000313" key="8">
    <source>
        <dbReference type="RefSeq" id="XP_022105285.1"/>
    </source>
</evidence>
<dbReference type="SFLD" id="SFLDG01129">
    <property type="entry name" value="C1.5:_HAD__Beta-PGM__Phosphata"/>
    <property type="match status" value="1"/>
</dbReference>
<evidence type="ECO:0000256" key="6">
    <source>
        <dbReference type="HAMAP-Rule" id="MF_03117"/>
    </source>
</evidence>
<dbReference type="PANTHER" id="PTHR20371:SF1">
    <property type="entry name" value="ENOLASE-PHOSPHATASE E1"/>
    <property type="match status" value="1"/>
</dbReference>
<dbReference type="SUPFAM" id="SSF56784">
    <property type="entry name" value="HAD-like"/>
    <property type="match status" value="1"/>
</dbReference>
<dbReference type="HAMAP" id="MF_03117">
    <property type="entry name" value="Salvage_MtnC_euk"/>
    <property type="match status" value="1"/>
</dbReference>
<feature type="binding site" evidence="6">
    <location>
        <begin position="167"/>
        <end position="168"/>
    </location>
    <ligand>
        <name>substrate</name>
    </ligand>
</feature>
<comment type="catalytic activity">
    <reaction evidence="6">
        <text>5-methylsulfanyl-2,3-dioxopentyl phosphate + H2O = 1,2-dihydroxy-5-(methylsulfanyl)pent-1-en-3-one + phosphate</text>
        <dbReference type="Rhea" id="RHEA:21700"/>
        <dbReference type="ChEBI" id="CHEBI:15377"/>
        <dbReference type="ChEBI" id="CHEBI:43474"/>
        <dbReference type="ChEBI" id="CHEBI:49252"/>
        <dbReference type="ChEBI" id="CHEBI:58828"/>
        <dbReference type="EC" id="3.1.3.77"/>
    </reaction>
</comment>
<name>A0A8B7ZKC1_ACAPL</name>
<dbReference type="GO" id="GO:0019509">
    <property type="term" value="P:L-methionine salvage from methylthioadenosine"/>
    <property type="evidence" value="ECO:0007669"/>
    <property type="project" value="UniProtKB-UniRule"/>
</dbReference>
<evidence type="ECO:0000313" key="10">
    <source>
        <dbReference type="RefSeq" id="XP_022105301.1"/>
    </source>
</evidence>
<dbReference type="AlphaFoldDB" id="A0A8B7ZKC1"/>
<dbReference type="Gene3D" id="1.10.720.60">
    <property type="match status" value="1"/>
</dbReference>
<dbReference type="KEGG" id="aplc:110987133"/>
<comment type="similarity">
    <text evidence="6">Belongs to the HAD-like hydrolase superfamily. MasA/MtnC family.</text>
</comment>
<evidence type="ECO:0000313" key="15">
    <source>
        <dbReference type="RefSeq" id="XP_022105343.1"/>
    </source>
</evidence>
<comment type="pathway">
    <text evidence="6">Amino-acid biosynthesis; L-methionine biosynthesis via salvage pathway; L-methionine from S-methyl-5-thio-alpha-D-ribose 1-phosphate: step 3/6.</text>
</comment>
<reference evidence="8 9" key="1">
    <citation type="submission" date="2025-04" db="UniProtKB">
        <authorList>
            <consortium name="RefSeq"/>
        </authorList>
    </citation>
    <scope>IDENTIFICATION</scope>
</reference>
<dbReference type="InterPro" id="IPR027511">
    <property type="entry name" value="ENOPH1_eukaryotes"/>
</dbReference>
<protein>
    <recommendedName>
        <fullName evidence="6">Enolase-phosphatase E1</fullName>
        <ecNumber evidence="6">3.1.3.77</ecNumber>
    </recommendedName>
    <alternativeName>
        <fullName evidence="6">2,3-diketo-5-methylthio-1-phosphopentane phosphatase</fullName>
    </alternativeName>
</protein>
<comment type="cofactor">
    <cofactor evidence="6">
        <name>Mg(2+)</name>
        <dbReference type="ChEBI" id="CHEBI:18420"/>
    </cofactor>
    <text evidence="6">Binds 1 Mg(2+) ion per subunit.</text>
</comment>
<evidence type="ECO:0000313" key="13">
    <source>
        <dbReference type="RefSeq" id="XP_022105327.1"/>
    </source>
</evidence>
<dbReference type="CDD" id="cd01629">
    <property type="entry name" value="HAD_EP"/>
    <property type="match status" value="1"/>
</dbReference>
<feature type="binding site" evidence="6">
    <location>
        <position position="226"/>
    </location>
    <ligand>
        <name>Mg(2+)</name>
        <dbReference type="ChEBI" id="CHEBI:18420"/>
    </ligand>
</feature>
<dbReference type="RefSeq" id="XP_022105335.1">
    <property type="nucleotide sequence ID" value="XM_022249643.1"/>
</dbReference>
<accession>A0A8B7ZKC1</accession>
<dbReference type="Proteomes" id="UP000694845">
    <property type="component" value="Unplaced"/>
</dbReference>
<evidence type="ECO:0000256" key="5">
    <source>
        <dbReference type="ARBA" id="ARBA00023167"/>
    </source>
</evidence>
<dbReference type="InterPro" id="IPR006439">
    <property type="entry name" value="HAD-SF_hydro_IA"/>
</dbReference>
<feature type="binding site" evidence="6">
    <location>
        <position position="32"/>
    </location>
    <ligand>
        <name>Mg(2+)</name>
        <dbReference type="ChEBI" id="CHEBI:18420"/>
    </ligand>
</feature>
<dbReference type="SFLD" id="SFLDS00003">
    <property type="entry name" value="Haloacid_Dehalogenase"/>
    <property type="match status" value="1"/>
</dbReference>
<sequence>MMSQDSEKNGSKQVVSSLDQLEAIKVILLDIEGTTTPITFVKDVLFPYVREKVEEYLDSHWDEQECQDDIKELRDQAILDKDLEGVVTIPEEVEDGTSSSTLVKQAVVQSIHWLMAADRKVTALKQFQGHMWRSGYKEKKLVGEIYSDVLPAIKQWLRKSKKVYIYSSGSVEAQKLLFGHTKYGSLLELFSGHFDTKTGLKVEKESYLKIAAEIGCDPHEILFLTDVTREALPASQAGYKTTIVVRKGNAPLTEDETKSFHQIKSFSELLDNE</sequence>
<evidence type="ECO:0000256" key="2">
    <source>
        <dbReference type="ARBA" id="ARBA00022723"/>
    </source>
</evidence>
<dbReference type="OrthoDB" id="272500at2759"/>
<evidence type="ECO:0000313" key="14">
    <source>
        <dbReference type="RefSeq" id="XP_022105335.1"/>
    </source>
</evidence>
<dbReference type="InterPro" id="IPR036412">
    <property type="entry name" value="HAD-like_sf"/>
</dbReference>
<dbReference type="RefSeq" id="XP_022105294.1">
    <property type="nucleotide sequence ID" value="XM_022249602.1"/>
</dbReference>
<dbReference type="RefSeq" id="XP_022105318.1">
    <property type="nucleotide sequence ID" value="XM_022249626.1"/>
</dbReference>
<dbReference type="SFLD" id="SFLDF00044">
    <property type="entry name" value="enolase-phosphatase"/>
    <property type="match status" value="1"/>
</dbReference>
<dbReference type="GO" id="GO:0043874">
    <property type="term" value="F:acireductone synthase activity"/>
    <property type="evidence" value="ECO:0007669"/>
    <property type="project" value="UniProtKB-EC"/>
</dbReference>
<dbReference type="InterPro" id="IPR023214">
    <property type="entry name" value="HAD_sf"/>
</dbReference>
<evidence type="ECO:0000256" key="3">
    <source>
        <dbReference type="ARBA" id="ARBA00022801"/>
    </source>
</evidence>
<organism evidence="7 14">
    <name type="scientific">Acanthaster planci</name>
    <name type="common">Crown-of-thorns starfish</name>
    <dbReference type="NCBI Taxonomy" id="133434"/>
    <lineage>
        <taxon>Eukaryota</taxon>
        <taxon>Metazoa</taxon>
        <taxon>Echinodermata</taxon>
        <taxon>Eleutherozoa</taxon>
        <taxon>Asterozoa</taxon>
        <taxon>Asteroidea</taxon>
        <taxon>Valvatacea</taxon>
        <taxon>Valvatida</taxon>
        <taxon>Acanthasteridae</taxon>
        <taxon>Acanthaster</taxon>
    </lineage>
</organism>
<dbReference type="RefSeq" id="XP_022105343.1">
    <property type="nucleotide sequence ID" value="XM_022249651.1"/>
</dbReference>